<protein>
    <submittedName>
        <fullName evidence="4">URB2 ribosome biogenesis homolog</fullName>
    </submittedName>
</protein>
<dbReference type="GO" id="GO:1901796">
    <property type="term" value="P:regulation of signal transduction by p53 class mediator"/>
    <property type="evidence" value="ECO:0007669"/>
    <property type="project" value="Ensembl"/>
</dbReference>
<dbReference type="OMA" id="DYNHYHK"/>
<dbReference type="Pfam" id="PF10441">
    <property type="entry name" value="Urb2"/>
    <property type="match status" value="1"/>
</dbReference>
<reference evidence="4" key="1">
    <citation type="submission" date="2025-08" db="UniProtKB">
        <authorList>
            <consortium name="Ensembl"/>
        </authorList>
    </citation>
    <scope>IDENTIFICATION</scope>
</reference>
<evidence type="ECO:0000313" key="4">
    <source>
        <dbReference type="Ensembl" id="ENSSDUP00000001111.1"/>
    </source>
</evidence>
<dbReference type="Ensembl" id="ENSSDUT00000001158.1">
    <property type="protein sequence ID" value="ENSSDUP00000001111.1"/>
    <property type="gene ID" value="ENSSDUG00000000902.1"/>
</dbReference>
<evidence type="ECO:0000259" key="3">
    <source>
        <dbReference type="Pfam" id="PF10441"/>
    </source>
</evidence>
<dbReference type="GO" id="GO:0042254">
    <property type="term" value="P:ribosome biogenesis"/>
    <property type="evidence" value="ECO:0007669"/>
    <property type="project" value="TreeGrafter"/>
</dbReference>
<feature type="region of interest" description="Disordered" evidence="2">
    <location>
        <begin position="705"/>
        <end position="728"/>
    </location>
</feature>
<name>A0A3B4T4P9_SERDU</name>
<organism evidence="4 5">
    <name type="scientific">Seriola dumerili</name>
    <name type="common">Greater amberjack</name>
    <name type="synonym">Caranx dumerili</name>
    <dbReference type="NCBI Taxonomy" id="41447"/>
    <lineage>
        <taxon>Eukaryota</taxon>
        <taxon>Metazoa</taxon>
        <taxon>Chordata</taxon>
        <taxon>Craniata</taxon>
        <taxon>Vertebrata</taxon>
        <taxon>Euteleostomi</taxon>
        <taxon>Actinopterygii</taxon>
        <taxon>Neopterygii</taxon>
        <taxon>Teleostei</taxon>
        <taxon>Neoteleostei</taxon>
        <taxon>Acanthomorphata</taxon>
        <taxon>Carangaria</taxon>
        <taxon>Carangiformes</taxon>
        <taxon>Carangidae</taxon>
        <taxon>Seriola</taxon>
    </lineage>
</organism>
<dbReference type="KEGG" id="sdu:111221229"/>
<evidence type="ECO:0000256" key="2">
    <source>
        <dbReference type="SAM" id="MobiDB-lite"/>
    </source>
</evidence>
<keyword evidence="5" id="KW-1185">Reference proteome</keyword>
<dbReference type="GO" id="GO:0005730">
    <property type="term" value="C:nucleolus"/>
    <property type="evidence" value="ECO:0007669"/>
    <property type="project" value="TreeGrafter"/>
</dbReference>
<feature type="region of interest" description="Disordered" evidence="2">
    <location>
        <begin position="197"/>
        <end position="222"/>
    </location>
</feature>
<evidence type="ECO:0000256" key="1">
    <source>
        <dbReference type="SAM" id="Coils"/>
    </source>
</evidence>
<dbReference type="CTD" id="9816"/>
<accession>A0A3B4T4P9</accession>
<reference evidence="4" key="2">
    <citation type="submission" date="2025-09" db="UniProtKB">
        <authorList>
            <consortium name="Ensembl"/>
        </authorList>
    </citation>
    <scope>IDENTIFICATION</scope>
</reference>
<feature type="domain" description="Nucleolar 27S pre-rRNA processing Urb2/Npa2 C-terminal" evidence="3">
    <location>
        <begin position="1498"/>
        <end position="1688"/>
    </location>
</feature>
<dbReference type="PANTHER" id="PTHR15682:SF2">
    <property type="entry name" value="UNHEALTHY RIBOSOME BIOGENESIS PROTEIN 2 HOMOLOG"/>
    <property type="match status" value="1"/>
</dbReference>
<evidence type="ECO:0000313" key="5">
    <source>
        <dbReference type="Proteomes" id="UP000261420"/>
    </source>
</evidence>
<dbReference type="RefSeq" id="XP_022600323.1">
    <property type="nucleotide sequence ID" value="XM_022744602.1"/>
</dbReference>
<sequence length="1697" mass="188144">MAAIYSGIHLKLKSPQTPWEDKLKLARFAWISSQCLLPNKEQVLLDWCTHALTGWYNQKVEFSQNVLEGLWCYLDDLLHSRKLHSLLKQGKTFSLRLNMAQLLLDRLQECARVGSKSLLCMSTILSVCKGILSSPVLSSVFTTKYELMVDLLAKLCSLACCELQQPLLTETLMTQMTESITSQDPVVTECLQNEPATNLDTLDTPPDHPESDTNKSPSKPNENLHSSNVFEVLLQVLSCYLSVQRQQANPNRVFTMVTNQLIQPLVLLRHLLTSGEFAPSQTHLHLRQQLCRDVRVKVDSILQFALFPSEHLTSYKEELLPSKEDSGKRGPGGAKGPLKPVSAILSKLSSQDYCEPCQLYSVKSNTLSLLFKFFLESYGKGRGESEEEHRMLCFYFLGRLVPALDLGLDGHSLSPSKADQSVSVSPGQKSPLASLCSPESWSLALLSVESLLSQALSADIYNVAADRIRHGEVQLNFYRALGQMLFNHSQPSIPAWYRCLKVLLSLNHLILEPDLDQLLSSAWVNSECMEARVQRARQLMVCSILQTYTKLRQLPRLFSELLSVICQPALDELRPPLLSEGVSASLRTCLLDTPPSQGLEICSLVLESIRRYILPDLVKEEREAEKMETDGGGDEKGDVKVDEERQDASLKLFSLSQLLHAVLFSLKTLDNASPVPLVRQSRALMEEMQQVIKELLQLLSTEKKRPVKTNPVQKTPRKGKKNLDHKESEKVSESKIGVVWEQKTQEATLLLRYTWVEVDTLFDIHCSKYTSLDSAQMAAVSETEDKALSNAPFLTHIESLVSGDILPAFLCPSASCSPMSCLLLKLLTLQQMKKVLLDSTSLCESSTAALLSRAAQFILAKLKLEVSLDGEQGWDGQIGSVNASSYLVAHWHLVTSNLPLIAPYLSGEDVGCIANVLVSSILSKQTDGGKDRPPSCLTVSIISSQLLQSPILAELPSLFSATVCSLTHRIHGVLMVAHTPKVCATLPKFQEEESDASQTLSKLVNKETIVEDILASSKTGDVFVSLTDTQTKELVKLIQVLTHLNPDGMSSEDLASIFLLLFFMLTSTSSQADPVVVDRPDSGDDAVFLVKLLRILTCLVESRNFKSVLKLIHGGTLLQAASSSLLWHSSSGRFQASCSPDRLDLIKAVQNFIRSLVELIIMRNSSVRLNLDQFVSFLTSKETASRQNVASSSAAVSSKPDPGASILPVHIMLASLSSFAQAMTSNLGRSKPVDQILTQMLTRATASLGPAVESVLRPQTMSDAAIQPASILGQAFVVEVVTVMLHCELSSLSLEDQNKEDGTKLTLNHMTLYQGFCQQILREISSAPRPMDFLVSSLHFLSTFYKAVERTRREKEQGEEEKGAKELDELYIQILENVHRLLTAPWLSSNELNNLEPAVQELLHHLVEKSTTGQFNLLLLIIREGLDAGKLRAGNYREVLSAVTIITLLCRCQLPESCSKALWLIAPQIISAMMFLVRSSGQDVSLTLPFTVPTVMSMTSLLRQGEGLITNPHHVILVLGALQSVSLDHLTPLVYQSAFLAVHEALFAIIQCHPQVMLNAAPSFLNVFYRLVASIMQEGRQRGDSDKGPGCDVYLQCSRLIERMYSHIAATAENFTTLSAFIVAQYVTELQKVTLRPDIKRHLTEGIYQILDLCMEQDIKFLTAGLQMGVREVFNDLYGSYTHYHKAQRQGEDKYTV</sequence>
<feature type="compositionally biased region" description="Basic and acidic residues" evidence="2">
    <location>
        <begin position="319"/>
        <end position="328"/>
    </location>
</feature>
<dbReference type="GeneTree" id="ENSGT00390000009258"/>
<dbReference type="GO" id="GO:1902036">
    <property type="term" value="P:regulation of hematopoietic stem cell differentiation"/>
    <property type="evidence" value="ECO:0007669"/>
    <property type="project" value="Ensembl"/>
</dbReference>
<feature type="coiled-coil region" evidence="1">
    <location>
        <begin position="678"/>
        <end position="705"/>
    </location>
</feature>
<keyword evidence="1" id="KW-0175">Coiled coil</keyword>
<dbReference type="Proteomes" id="UP000261420">
    <property type="component" value="Unplaced"/>
</dbReference>
<proteinExistence type="predicted"/>
<dbReference type="InterPro" id="IPR052609">
    <property type="entry name" value="Ribosome_Biogenesis_Reg"/>
</dbReference>
<dbReference type="InterPro" id="IPR018849">
    <property type="entry name" value="Urb2/Npa2_C"/>
</dbReference>
<dbReference type="GeneID" id="111221229"/>
<dbReference type="PANTHER" id="PTHR15682">
    <property type="entry name" value="UNHEALTHY RIBOSOME BIOGENESIS PROTEIN 2 HOMOLOG"/>
    <property type="match status" value="1"/>
</dbReference>
<feature type="region of interest" description="Disordered" evidence="2">
    <location>
        <begin position="319"/>
        <end position="338"/>
    </location>
</feature>